<reference evidence="2" key="1">
    <citation type="journal article" date="2021" name="PeerJ">
        <title>Extensive microbial diversity within the chicken gut microbiome revealed by metagenomics and culture.</title>
        <authorList>
            <person name="Gilroy R."/>
            <person name="Ravi A."/>
            <person name="Getino M."/>
            <person name="Pursley I."/>
            <person name="Horton D.L."/>
            <person name="Alikhan N.F."/>
            <person name="Baker D."/>
            <person name="Gharbi K."/>
            <person name="Hall N."/>
            <person name="Watson M."/>
            <person name="Adriaenssens E.M."/>
            <person name="Foster-Nyarko E."/>
            <person name="Jarju S."/>
            <person name="Secka A."/>
            <person name="Antonio M."/>
            <person name="Oren A."/>
            <person name="Chaudhuri R.R."/>
            <person name="La Ragione R."/>
            <person name="Hildebrand F."/>
            <person name="Pallen M.J."/>
        </authorList>
    </citation>
    <scope>NUCLEOTIDE SEQUENCE</scope>
    <source>
        <strain evidence="2">ChiGjej1B1-18357</strain>
    </source>
</reference>
<reference evidence="2" key="2">
    <citation type="submission" date="2021-09" db="EMBL/GenBank/DDBJ databases">
        <authorList>
            <person name="Gilroy R."/>
        </authorList>
    </citation>
    <scope>NUCLEOTIDE SEQUENCE</scope>
    <source>
        <strain evidence="2">ChiGjej1B1-18357</strain>
    </source>
</reference>
<name>A0A921F4T5_9ACTN</name>
<accession>A0A921F4T5</accession>
<dbReference type="Gene3D" id="2.30.29.50">
    <property type="entry name" value="Bacterial Pleckstrin homology domain"/>
    <property type="match status" value="1"/>
</dbReference>
<organism evidence="2 3">
    <name type="scientific">Dietzia timorensis</name>
    <dbReference type="NCBI Taxonomy" id="499555"/>
    <lineage>
        <taxon>Bacteria</taxon>
        <taxon>Bacillati</taxon>
        <taxon>Actinomycetota</taxon>
        <taxon>Actinomycetes</taxon>
        <taxon>Mycobacteriales</taxon>
        <taxon>Dietziaceae</taxon>
        <taxon>Dietzia</taxon>
    </lineage>
</organism>
<gene>
    <name evidence="2" type="ORF">K8V11_09660</name>
</gene>
<evidence type="ECO:0000313" key="3">
    <source>
        <dbReference type="Proteomes" id="UP000776650"/>
    </source>
</evidence>
<dbReference type="SUPFAM" id="SSF50729">
    <property type="entry name" value="PH domain-like"/>
    <property type="match status" value="1"/>
</dbReference>
<sequence>MSDASVSAITSWTLLSPCPIPDDAGRLMVNGERPIAAFKTFRDSAIFTTKRLIVRDAQGLSGKKVEMYSLPYKSIDMWSSENAGRLLDINAELELWTRVGHFKIKIGKDIDIRALDRLIADCVIGGGSV</sequence>
<protein>
    <submittedName>
        <fullName evidence="2">PH domain-containing protein</fullName>
    </submittedName>
</protein>
<evidence type="ECO:0000313" key="2">
    <source>
        <dbReference type="EMBL" id="HJE91260.1"/>
    </source>
</evidence>
<dbReference type="Pfam" id="PF08000">
    <property type="entry name" value="bPH_1"/>
    <property type="match status" value="1"/>
</dbReference>
<proteinExistence type="predicted"/>
<dbReference type="Proteomes" id="UP000776650">
    <property type="component" value="Unassembled WGS sequence"/>
</dbReference>
<comment type="caution">
    <text evidence="2">The sequence shown here is derived from an EMBL/GenBank/DDBJ whole genome shotgun (WGS) entry which is preliminary data.</text>
</comment>
<evidence type="ECO:0000259" key="1">
    <source>
        <dbReference type="Pfam" id="PF08000"/>
    </source>
</evidence>
<dbReference type="EMBL" id="DYXM01000185">
    <property type="protein sequence ID" value="HJE91260.1"/>
    <property type="molecule type" value="Genomic_DNA"/>
</dbReference>
<dbReference type="CDD" id="cd13225">
    <property type="entry name" value="PH-like_bacteria"/>
    <property type="match status" value="1"/>
</dbReference>
<dbReference type="InterPro" id="IPR037063">
    <property type="entry name" value="PHb_sf"/>
</dbReference>
<dbReference type="InterPro" id="IPR012544">
    <property type="entry name" value="PHb"/>
</dbReference>
<dbReference type="AlphaFoldDB" id="A0A921F4T5"/>
<feature type="domain" description="Bacterial Pleckstrin homology" evidence="1">
    <location>
        <begin position="8"/>
        <end position="123"/>
    </location>
</feature>
<dbReference type="RefSeq" id="WP_303913300.1">
    <property type="nucleotide sequence ID" value="NZ_DYXM01000185.1"/>
</dbReference>